<feature type="region of interest" description="Disordered" evidence="1">
    <location>
        <begin position="2195"/>
        <end position="2215"/>
    </location>
</feature>
<dbReference type="Proteomes" id="UP000230233">
    <property type="component" value="Chromosome I"/>
</dbReference>
<dbReference type="OrthoDB" id="5809853at2759"/>
<feature type="compositionally biased region" description="Polar residues" evidence="1">
    <location>
        <begin position="3062"/>
        <end position="3079"/>
    </location>
</feature>
<feature type="compositionally biased region" description="Basic and acidic residues" evidence="1">
    <location>
        <begin position="1532"/>
        <end position="1560"/>
    </location>
</feature>
<dbReference type="STRING" id="1611254.A0A2G5VEG4"/>
<feature type="region of interest" description="Disordered" evidence="1">
    <location>
        <begin position="2685"/>
        <end position="2779"/>
    </location>
</feature>
<dbReference type="EMBL" id="PDUG01000001">
    <property type="protein sequence ID" value="PIC50143.1"/>
    <property type="molecule type" value="Genomic_DNA"/>
</dbReference>
<feature type="region of interest" description="Disordered" evidence="1">
    <location>
        <begin position="3146"/>
        <end position="3229"/>
    </location>
</feature>
<feature type="region of interest" description="Disordered" evidence="1">
    <location>
        <begin position="3105"/>
        <end position="3131"/>
    </location>
</feature>
<feature type="region of interest" description="Disordered" evidence="1">
    <location>
        <begin position="3242"/>
        <end position="3338"/>
    </location>
</feature>
<organism evidence="3 4">
    <name type="scientific">Caenorhabditis nigoni</name>
    <dbReference type="NCBI Taxonomy" id="1611254"/>
    <lineage>
        <taxon>Eukaryota</taxon>
        <taxon>Metazoa</taxon>
        <taxon>Ecdysozoa</taxon>
        <taxon>Nematoda</taxon>
        <taxon>Chromadorea</taxon>
        <taxon>Rhabditida</taxon>
        <taxon>Rhabditina</taxon>
        <taxon>Rhabditomorpha</taxon>
        <taxon>Rhabditoidea</taxon>
        <taxon>Rhabditidae</taxon>
        <taxon>Peloderinae</taxon>
        <taxon>Caenorhabditis</taxon>
    </lineage>
</organism>
<feature type="compositionally biased region" description="Acidic residues" evidence="1">
    <location>
        <begin position="2821"/>
        <end position="2830"/>
    </location>
</feature>
<gene>
    <name evidence="3" type="primary">Cni-B0207.5</name>
    <name evidence="3" type="synonym">Cnig_chr_I.g1162</name>
    <name evidence="3" type="ORF">B9Z55_001162</name>
</gene>
<feature type="compositionally biased region" description="Polar residues" evidence="1">
    <location>
        <begin position="3169"/>
        <end position="3180"/>
    </location>
</feature>
<comment type="caution">
    <text evidence="3">The sequence shown here is derived from an EMBL/GenBank/DDBJ whole genome shotgun (WGS) entry which is preliminary data.</text>
</comment>
<evidence type="ECO:0008006" key="5">
    <source>
        <dbReference type="Google" id="ProtNLM"/>
    </source>
</evidence>
<feature type="region of interest" description="Disordered" evidence="1">
    <location>
        <begin position="2818"/>
        <end position="2856"/>
    </location>
</feature>
<reference evidence="4" key="1">
    <citation type="submission" date="2017-10" db="EMBL/GenBank/DDBJ databases">
        <title>Rapid genome shrinkage in a self-fertile nematode reveals novel sperm competition proteins.</title>
        <authorList>
            <person name="Yin D."/>
            <person name="Schwarz E.M."/>
            <person name="Thomas C.G."/>
            <person name="Felde R.L."/>
            <person name="Korf I.F."/>
            <person name="Cutter A.D."/>
            <person name="Schartner C.M."/>
            <person name="Ralston E.J."/>
            <person name="Meyer B.J."/>
            <person name="Haag E.S."/>
        </authorList>
    </citation>
    <scope>NUCLEOTIDE SEQUENCE [LARGE SCALE GENOMIC DNA]</scope>
    <source>
        <strain evidence="4">JU1422</strain>
    </source>
</reference>
<feature type="compositionally biased region" description="Polar residues" evidence="1">
    <location>
        <begin position="3304"/>
        <end position="3313"/>
    </location>
</feature>
<protein>
    <recommendedName>
        <fullName evidence="5">DUF19 domain-containing protein</fullName>
    </recommendedName>
</protein>
<feature type="region of interest" description="Disordered" evidence="1">
    <location>
        <begin position="3050"/>
        <end position="3090"/>
    </location>
</feature>
<proteinExistence type="predicted"/>
<feature type="compositionally biased region" description="Basic residues" evidence="1">
    <location>
        <begin position="2971"/>
        <end position="2980"/>
    </location>
</feature>
<feature type="region of interest" description="Disordered" evidence="1">
    <location>
        <begin position="2502"/>
        <end position="2521"/>
    </location>
</feature>
<evidence type="ECO:0000256" key="1">
    <source>
        <dbReference type="SAM" id="MobiDB-lite"/>
    </source>
</evidence>
<feature type="compositionally biased region" description="Basic and acidic residues" evidence="1">
    <location>
        <begin position="1461"/>
        <end position="1472"/>
    </location>
</feature>
<accession>A0A2G5VEG4</accession>
<evidence type="ECO:0000313" key="4">
    <source>
        <dbReference type="Proteomes" id="UP000230233"/>
    </source>
</evidence>
<feature type="compositionally biased region" description="Basic and acidic residues" evidence="1">
    <location>
        <begin position="3146"/>
        <end position="3155"/>
    </location>
</feature>
<feature type="region of interest" description="Disordered" evidence="1">
    <location>
        <begin position="1461"/>
        <end position="1480"/>
    </location>
</feature>
<sequence>MGFKSLTLLGLISLVALTGAKLRWKCELFDTSQETSTRTTFVEFVKGEEPKVPVVPNGPNPRQPRSPKCRPRPKNGTVGPSIPTEKLNIEKSKSMVQSDVPGVLASGDTDVPHVKYQRKETHQSLDLNIGPGFEESNDPYGRSKQPVPKLFRPAHLKGADELDKPLTEHLDENVMPDFELDDDESPPIEQDLPWCPEETDTDCETVDLEKLSVSELVKLKQRCETTVSAERQELIEKLIKTERGQPEVPKPGTFVVSPPTGAINCTTSPSKLKETDLERYRKECPCEEDHSKMSEEEFAIFKKECLDPIEIPGTPHNLVRKNGRCGSSQTKINGMSEQEYKLFVKECLVNPNVDLKKIIIIKPGPDCKDVDVKGMSKFELGKYQKKCLTTRNCDDMDTSKMDEKELARFKKMCSPVIRKTNDLCEVEDVDALDGVEFEKYKIECILGETPFDCDSVDPKKLSDRELRMYLKECPDPRSPPPVNSRIDCKNVNPDELSNAEYKKYKRDCMGKSASECAQIDPQTLNDQEYKKYEEECLNKESNCTLADPREMTDEQYTRYERACLKKSTDCKDINVKDLTEVEYRKFRRDCIRENSRIDCKNVNPDELSNAEYEKYKIDCMGKSASECARIDPQTLNDQEYKKYEEECLNKESNCTLADPREMTDEQYTRYERACLKKSTNCKDINVKDLTEVEYRKFRKNCLRENPEFDCSSKNPNELTGDELKKYQRECENFDCNVNLNDLSEAEYKKYLKHCREDNPSLDCLNINPDDLKGEELKRYNNECLSGIDCQAAKPEKMSEKEYKMFRRLCVKNTLDCTSVNVKDLSNTDYEKFRTDCLKSESDCLNIDTSKLNEKEYKQYKKECLDVERDVNCDSVNPNKLTREQYQVYEKRCLERVSSENCASLNPNELSDDDYEKFKKDCLKPKTRFDCKTVNVLKLSDQEYKKYEKECLDRPRNSDCDSVRPDVLNEKEYAKYQRDCLETSPDCDGVDVDNLDDEEFARYKKRCSSRVPRPPGQSVDITKIVRFNDSSPIPPGVTAEACRNADVEKMTNYQYNQYKKYCQVNFEGTDCDEVRVDKLSEEKLQEYVEKCGLFCGIERKEALSKKYQRMYEERCEGDSNELEKNCKDIAIEKLGERMYADFAEKCLEPINACSMLKSRRLVRKVYNEYRLRCKPRLRYPENPRCEEADTEKMTLEEYKDYKRKCGKGRKDCDDVNVEELSDQEFIRYKKQCQLDTRNEDCKDINVDELSKEEYRRYLKKCGRIPPSEVTDGDCGSVEVMELTDSEFREYMKRCPDHSSDSIQKCSTLDWRAMSRKEYLDFLKVCPPEKSSDRMTPPGGESSKNCSGMDVEKMTEEEFQQYRKNCISIRRTTDPDCDDVDVNALSDEEYRVYEKRCGTPRGPDYPDSPNKHNCTGVKIEELTSDEFRAYKKRCMTIRKTPDCSVKDTSQLSDEEYEIYRKKCSSGEHPEKPRDGCSSVNVSELSDEEYRDYKRKCLERSTSKPDCDDVNVDKLSDEEYRLYQKNCGSPGGPVKIEKSIEIVPRNRGDTPELERTPGDRFPEKPSVTIEKTVVVNPSKPPQRPDSNDCTSINPDELSDSEYEDHRRRCLERKVSKPNCDDIDVNKLSDEEYFVYKNRCGEKSPESPRQPSVTVEKTVKIVNPPPNDGSSPPTSPNIDDCSNVNVAKLTDDEYDEYRRKCMPIRKVVQPECSDINIEELDKEEYLAYKKRCGPPDSPRSSNDCSDVRVEELTHDEYALYKKKCLKGKPPRRPETPDENCRNVNINELSESEYRAFKRRCGENVTVEKIVVVGKGCNRNTDEMTKEDYQKYLNECPQKPRIELTKTITIVPRDEYDCSKVDVNSLTDEEFVEFQKKCGDYKTTFQFNCNQDVTKMTEQEFEKFRKACGKKPFDCDSTDVDSLSDRDYARFLKECGKRPIYNCKNAKVERMSSDEYEEYKRKCKKVPTKSHTDCDQVKVETLSRKEYAEFKERCLKNIPKRPTTTIRKRVDCSIVDESMMTDEEYADFKQNCNVKVTTDRYRPGENMILTKKVEIRTGKEKFSCYDQDVDNMSDEEYAAFEKKCLANPHFRFDCSTVDTTNLSREEYAKYQRECPTRPEQTVLIKTLIVNGSNEVVKDGCYNRDVDGMSNEEYADYEVRCLGREPTPLPQLERKTSFDCHNVDLSKLSYPEIEEHIKRCRTRETASTPAPPRRQSLKCSDVKTDDLDDKAYAKWVKECLPTPDLKLKKKIIIPPAPEEPRLSGGETVRVEKIEIYEHLRPDDDEGYWKGNEDFGVRVLTGIKKMVITGRPDEDSESEAGVILVKKVIHKIPGRRRPSDVDNGIDEGGVIEVKRMIMKTTEPEPDVDESEEFEEIMRRPRKIVGPKEEVALLSVTKRHPHSYGTKHRPEEEEPTEVVKLTKNTRHPNATIREVRIRKHFGTGVPEEETVVQEIGGLDFKITRKTVMKPRKVRKMKSTTTTTTTPAEPEYYYDEEEVPEYITLVRVEKSSRPLRKTRRPEDEDDEYVDVKEDKPKSYIEFEGFVKVHAGSRKLRKKPKFTDSGEEPAIREVTRTVVPGTEDDDFKGVRVRSPRKRMILIRKTVVEAPDDVEHEVTVVKKLKVLKFGNEEVEHFDDDDGNVEDDGKIIVRNRKRKYWFEDGRGRPGEDDENEEYVEGRIAVKGRAPKAFRWTNRQVRKGSDGPTVTERNSQFYKIGGSEEDDEERRRRRRKEELRPRAFEEEEEGGIVRRRRPHFEEESEEFRQRKRLRPGFEEEVEEGKRKRNPGGLNEDVIIKKLYRLGQKTPETPDNDGESVVLTKKKIIKYQPDDMNEEEPDESGEIKLHNRRKLYRIPAGGGRPNGNGDQEIVKIKKKTVHRIGPNGEREYADDEDLPEDDEEIKLLKRRKFYRIGPDGKRELTRTEGEEPSVGEEVMVSKKKVYRIGPDGKRELVNEDEPGMVRKHSSITNDQPDDDSEQVTLKKKIKRRYRVGPDGKRELIGTEGDGDFDRMPHGEEADLRMNRKAFSSQSDDQPDDEMNEEKVMLKKKKFYRIGPDGKRELVREEDVPSGAMTHQKTSGLLGGNKNTYSPEPLNDASDGEEVRIKKRRFYKIGPDGKRELVREEGGDVDEADPADGNGEERKIIHKKRRFYKIGPDGKRELVREEEGGDGGNMDHKTSTKSSVPNDQSNADIKMGAPLSDDVKPLPGGHMLVPRESEERENEKKRMSADDNDDGYTYKMKPRVRRTYVLDGKGRRKLVDETTGDEKSNVDLGKLLKPRRRITETETVDKEHHESRYQKVGSIRQTRASSEPLYSGTSSKTMNGKMQKYHKDKNLRSGGKSEEDIPEEQ</sequence>
<keyword evidence="2" id="KW-0732">Signal</keyword>
<feature type="region of interest" description="Disordered" evidence="1">
    <location>
        <begin position="1328"/>
        <end position="1347"/>
    </location>
</feature>
<keyword evidence="4" id="KW-1185">Reference proteome</keyword>
<feature type="region of interest" description="Disordered" evidence="1">
    <location>
        <begin position="1530"/>
        <end position="1600"/>
    </location>
</feature>
<evidence type="ECO:0000313" key="3">
    <source>
        <dbReference type="EMBL" id="PIC50143.1"/>
    </source>
</evidence>
<feature type="compositionally biased region" description="Basic and acidic residues" evidence="1">
    <location>
        <begin position="3270"/>
        <end position="3286"/>
    </location>
</feature>
<feature type="region of interest" description="Disordered" evidence="1">
    <location>
        <begin position="1637"/>
        <end position="1676"/>
    </location>
</feature>
<feature type="compositionally biased region" description="Basic and acidic residues" evidence="1">
    <location>
        <begin position="3105"/>
        <end position="3115"/>
    </location>
</feature>
<name>A0A2G5VEG4_9PELO</name>
<feature type="region of interest" description="Disordered" evidence="1">
    <location>
        <begin position="50"/>
        <end position="84"/>
    </location>
</feature>
<feature type="compositionally biased region" description="Basic and acidic residues" evidence="1">
    <location>
        <begin position="3202"/>
        <end position="3218"/>
    </location>
</feature>
<evidence type="ECO:0000256" key="2">
    <source>
        <dbReference type="SAM" id="SignalP"/>
    </source>
</evidence>
<feature type="compositionally biased region" description="Basic and acidic residues" evidence="1">
    <location>
        <begin position="3321"/>
        <end position="3332"/>
    </location>
</feature>
<feature type="compositionally biased region" description="Basic and acidic residues" evidence="1">
    <location>
        <begin position="3246"/>
        <end position="3258"/>
    </location>
</feature>
<feature type="signal peptide" evidence="2">
    <location>
        <begin position="1"/>
        <end position="20"/>
    </location>
</feature>
<feature type="compositionally biased region" description="Polar residues" evidence="1">
    <location>
        <begin position="1664"/>
        <end position="1676"/>
    </location>
</feature>
<feature type="chain" id="PRO_5013935890" description="DUF19 domain-containing protein" evidence="2">
    <location>
        <begin position="21"/>
        <end position="3338"/>
    </location>
</feature>
<feature type="region of interest" description="Disordered" evidence="1">
    <location>
        <begin position="2937"/>
        <end position="3003"/>
    </location>
</feature>
<feature type="compositionally biased region" description="Basic and acidic residues" evidence="1">
    <location>
        <begin position="2981"/>
        <end position="2990"/>
    </location>
</feature>